<keyword evidence="10" id="KW-1185">Reference proteome</keyword>
<keyword evidence="4" id="KW-0472">Membrane</keyword>
<evidence type="ECO:0000256" key="2">
    <source>
        <dbReference type="ARBA" id="ARBA00006275"/>
    </source>
</evidence>
<dbReference type="Pfam" id="PF14322">
    <property type="entry name" value="SusD-like_3"/>
    <property type="match status" value="1"/>
</dbReference>
<evidence type="ECO:0000313" key="10">
    <source>
        <dbReference type="Proteomes" id="UP000540519"/>
    </source>
</evidence>
<keyword evidence="6" id="KW-0802">TPR repeat</keyword>
<dbReference type="Gene3D" id="1.25.40.390">
    <property type="match status" value="1"/>
</dbReference>
<dbReference type="GO" id="GO:0009279">
    <property type="term" value="C:cell outer membrane"/>
    <property type="evidence" value="ECO:0007669"/>
    <property type="project" value="UniProtKB-SubCell"/>
</dbReference>
<accession>A0A7X2ZQK9</accession>
<keyword evidence="5" id="KW-0998">Cell outer membrane</keyword>
<sequence>MVLILVSACDKELEQFPSNAFAKDNFWTSESNANIALTGAYRGAIEYGTQVVPSDWWTYCGIVFMEFATDNAYDRRGDNSTQNRLTNGTLLPNNNVVNGYWQGSYKRIAICNDFLENIGNVEMEQAKIDRMAAEVRFLRASTYFYISQFWGSAPLVTTTLTPDEANNVDKASKAELVAFVISELKAAVEDLPSFAQLSGSEAGRASKQAAMAFLGRMYLGENDFDQASKVYKEIIDMGENGIDPDYASLFTPVNEGSSENIFSTQYFGGQAGNALPQHAFPAVASGWHIINPLGSLADAYGFDDGTPLSYEDPRFDYDDMGANRDPRFRYNLLWDGSSFGDNIYDCHPDHTESLDQLTYSKQATRTGYGLRKFFDESFNGNLKSDYGGNIPIIRYAEVLLSYLEAELEAGNPITQQLLDETINAVRGRASVGLPPITETDAATLRPILRNERRIELALEGQRLWDIFRWDIGDEVLVGDFWGAPFPDSTLYPTTSKKIDPQSRWYVTTKNFRAGIDDVWPIPESEVNVNPKLGN</sequence>
<feature type="repeat" description="TPR" evidence="6">
    <location>
        <begin position="208"/>
        <end position="241"/>
    </location>
</feature>
<keyword evidence="3" id="KW-0732">Signal</keyword>
<evidence type="ECO:0000259" key="8">
    <source>
        <dbReference type="Pfam" id="PF14322"/>
    </source>
</evidence>
<dbReference type="InterPro" id="IPR033985">
    <property type="entry name" value="SusD-like_N"/>
</dbReference>
<dbReference type="AlphaFoldDB" id="A0A7X2ZQK9"/>
<feature type="domain" description="RagB/SusD" evidence="7">
    <location>
        <begin position="271"/>
        <end position="532"/>
    </location>
</feature>
<dbReference type="CDD" id="cd08977">
    <property type="entry name" value="SusD"/>
    <property type="match status" value="1"/>
</dbReference>
<comment type="subcellular location">
    <subcellularLocation>
        <location evidence="1">Cell outer membrane</location>
    </subcellularLocation>
</comment>
<evidence type="ECO:0000313" key="9">
    <source>
        <dbReference type="EMBL" id="MUH34567.1"/>
    </source>
</evidence>
<dbReference type="InterPro" id="IPR011990">
    <property type="entry name" value="TPR-like_helical_dom_sf"/>
</dbReference>
<evidence type="ECO:0000259" key="7">
    <source>
        <dbReference type="Pfam" id="PF07980"/>
    </source>
</evidence>
<dbReference type="Pfam" id="PF07980">
    <property type="entry name" value="SusD_RagB"/>
    <property type="match status" value="1"/>
</dbReference>
<dbReference type="EMBL" id="RCNR01000002">
    <property type="protein sequence ID" value="MUH34567.1"/>
    <property type="molecule type" value="Genomic_DNA"/>
</dbReference>
<evidence type="ECO:0000256" key="1">
    <source>
        <dbReference type="ARBA" id="ARBA00004442"/>
    </source>
</evidence>
<feature type="domain" description="SusD-like N-terminal" evidence="8">
    <location>
        <begin position="79"/>
        <end position="219"/>
    </location>
</feature>
<name>A0A7X2ZQK9_9FLAO</name>
<comment type="similarity">
    <text evidence="2">Belongs to the SusD family.</text>
</comment>
<evidence type="ECO:0000256" key="6">
    <source>
        <dbReference type="PROSITE-ProRule" id="PRU00339"/>
    </source>
</evidence>
<dbReference type="PROSITE" id="PS50005">
    <property type="entry name" value="TPR"/>
    <property type="match status" value="1"/>
</dbReference>
<dbReference type="InterPro" id="IPR012944">
    <property type="entry name" value="SusD_RagB_dom"/>
</dbReference>
<dbReference type="SUPFAM" id="SSF48452">
    <property type="entry name" value="TPR-like"/>
    <property type="match status" value="1"/>
</dbReference>
<reference evidence="9 10" key="1">
    <citation type="journal article" date="2019" name="Mar. Drugs">
        <title>Comparative Genomics and CAZyme Genome Repertoires of Marine Zobellia amurskyensis KMM 3526(T) and Zobellia laminariae KMM 3676(T).</title>
        <authorList>
            <person name="Chernysheva N."/>
            <person name="Bystritskaya E."/>
            <person name="Stenkova A."/>
            <person name="Golovkin I."/>
            <person name="Nedashkovskaya O."/>
            <person name="Isaeva M."/>
        </authorList>
    </citation>
    <scope>NUCLEOTIDE SEQUENCE [LARGE SCALE GENOMIC DNA]</scope>
    <source>
        <strain evidence="9 10">KMM 3526</strain>
    </source>
</reference>
<dbReference type="InterPro" id="IPR019734">
    <property type="entry name" value="TPR_rpt"/>
</dbReference>
<protein>
    <submittedName>
        <fullName evidence="9">RagB/SusD family nutrient uptake outer membrane protein</fullName>
    </submittedName>
</protein>
<dbReference type="OrthoDB" id="5694214at2"/>
<evidence type="ECO:0000256" key="5">
    <source>
        <dbReference type="ARBA" id="ARBA00023237"/>
    </source>
</evidence>
<comment type="caution">
    <text evidence="9">The sequence shown here is derived from an EMBL/GenBank/DDBJ whole genome shotgun (WGS) entry which is preliminary data.</text>
</comment>
<proteinExistence type="inferred from homology"/>
<gene>
    <name evidence="9" type="ORF">D9O36_01825</name>
</gene>
<dbReference type="Proteomes" id="UP000540519">
    <property type="component" value="Unassembled WGS sequence"/>
</dbReference>
<evidence type="ECO:0000256" key="3">
    <source>
        <dbReference type="ARBA" id="ARBA00022729"/>
    </source>
</evidence>
<organism evidence="9 10">
    <name type="scientific">Zobellia amurskyensis</name>
    <dbReference type="NCBI Taxonomy" id="248905"/>
    <lineage>
        <taxon>Bacteria</taxon>
        <taxon>Pseudomonadati</taxon>
        <taxon>Bacteroidota</taxon>
        <taxon>Flavobacteriia</taxon>
        <taxon>Flavobacteriales</taxon>
        <taxon>Flavobacteriaceae</taxon>
        <taxon>Zobellia</taxon>
    </lineage>
</organism>
<evidence type="ECO:0000256" key="4">
    <source>
        <dbReference type="ARBA" id="ARBA00023136"/>
    </source>
</evidence>